<sequence length="95" mass="10248">MTQTIKFGRQAVRRPAFSINELSFSSLPLSLAEEQRLAEAGEGVPEDAVMSRVLGVLVEVLNARAEGELVDAGWLMENLTPSDLEGIVAHLRGEG</sequence>
<reference evidence="2" key="1">
    <citation type="submission" date="2015-11" db="EMBL/GenBank/DDBJ databases">
        <title>Draft Genome Sequence of the Radioresistant Bacterium Deinococcus grandis, Isolated from Freshwater Fish in Japan.</title>
        <authorList>
            <person name="Satoh K."/>
            <person name="Onodera T."/>
            <person name="Omoso K."/>
            <person name="Takeda-Yano K."/>
            <person name="Katayama T."/>
            <person name="Oono Y."/>
            <person name="Narumi I."/>
        </authorList>
    </citation>
    <scope>NUCLEOTIDE SEQUENCE [LARGE SCALE GENOMIC DNA]</scope>
    <source>
        <strain evidence="2">ATCC 43672</strain>
    </source>
</reference>
<gene>
    <name evidence="1" type="ORF">DEIGR_100239</name>
</gene>
<dbReference type="EMBL" id="BCMS01000001">
    <property type="protein sequence ID" value="GAQ20211.1"/>
    <property type="molecule type" value="Genomic_DNA"/>
</dbReference>
<evidence type="ECO:0000313" key="2">
    <source>
        <dbReference type="Proteomes" id="UP000056209"/>
    </source>
</evidence>
<dbReference type="OrthoDB" id="72934at2"/>
<protein>
    <submittedName>
        <fullName evidence="1">Uncharacterized protein</fullName>
    </submittedName>
</protein>
<dbReference type="AlphaFoldDB" id="A0A100HGG9"/>
<keyword evidence="2" id="KW-1185">Reference proteome</keyword>
<proteinExistence type="predicted"/>
<dbReference type="Proteomes" id="UP000056209">
    <property type="component" value="Unassembled WGS sequence"/>
</dbReference>
<comment type="caution">
    <text evidence="1">The sequence shown here is derived from an EMBL/GenBank/DDBJ whole genome shotgun (WGS) entry which is preliminary data.</text>
</comment>
<evidence type="ECO:0000313" key="1">
    <source>
        <dbReference type="EMBL" id="GAQ20211.1"/>
    </source>
</evidence>
<accession>A0A100HGG9</accession>
<name>A0A100HGG9_9DEIO</name>
<organism evidence="1 2">
    <name type="scientific">Deinococcus grandis</name>
    <dbReference type="NCBI Taxonomy" id="57498"/>
    <lineage>
        <taxon>Bacteria</taxon>
        <taxon>Thermotogati</taxon>
        <taxon>Deinococcota</taxon>
        <taxon>Deinococci</taxon>
        <taxon>Deinococcales</taxon>
        <taxon>Deinococcaceae</taxon>
        <taxon>Deinococcus</taxon>
    </lineage>
</organism>
<dbReference type="RefSeq" id="WP_153013579.1">
    <property type="nucleotide sequence ID" value="NZ_BCMS01000001.1"/>
</dbReference>